<name>A0A1F6YKW7_9BACT</name>
<organism evidence="2 3">
    <name type="scientific">Candidatus Nomurabacteria bacterium RIFOXYA2_FULL_42_12</name>
    <dbReference type="NCBI Taxonomy" id="1801801"/>
    <lineage>
        <taxon>Bacteria</taxon>
        <taxon>Candidatus Nomuraibacteriota</taxon>
    </lineage>
</organism>
<evidence type="ECO:0000313" key="3">
    <source>
        <dbReference type="Proteomes" id="UP000178138"/>
    </source>
</evidence>
<sequence length="110" mass="11674">MENPKNTEGPNEALERIIRPFFDGRTKNKKNISFWRAGTNPALPARPYRQVTVTCEGGATPPFAHCESVHSQGSRTSGATHPIPEGMGTSPVSGPMSGPKRLTGGACGAR</sequence>
<comment type="caution">
    <text evidence="2">The sequence shown here is derived from an EMBL/GenBank/DDBJ whole genome shotgun (WGS) entry which is preliminary data.</text>
</comment>
<reference evidence="2 3" key="1">
    <citation type="journal article" date="2016" name="Nat. Commun.">
        <title>Thousands of microbial genomes shed light on interconnected biogeochemical processes in an aquifer system.</title>
        <authorList>
            <person name="Anantharaman K."/>
            <person name="Brown C.T."/>
            <person name="Hug L.A."/>
            <person name="Sharon I."/>
            <person name="Castelle C.J."/>
            <person name="Probst A.J."/>
            <person name="Thomas B.C."/>
            <person name="Singh A."/>
            <person name="Wilkins M.J."/>
            <person name="Karaoz U."/>
            <person name="Brodie E.L."/>
            <person name="Williams K.H."/>
            <person name="Hubbard S.S."/>
            <person name="Banfield J.F."/>
        </authorList>
    </citation>
    <scope>NUCLEOTIDE SEQUENCE [LARGE SCALE GENOMIC DNA]</scope>
</reference>
<evidence type="ECO:0000256" key="1">
    <source>
        <dbReference type="SAM" id="MobiDB-lite"/>
    </source>
</evidence>
<gene>
    <name evidence="2" type="ORF">A2225_03155</name>
</gene>
<protein>
    <submittedName>
        <fullName evidence="2">Uncharacterized protein</fullName>
    </submittedName>
</protein>
<dbReference type="Proteomes" id="UP000178138">
    <property type="component" value="Unassembled WGS sequence"/>
</dbReference>
<feature type="region of interest" description="Disordered" evidence="1">
    <location>
        <begin position="67"/>
        <end position="110"/>
    </location>
</feature>
<accession>A0A1F6YKW7</accession>
<feature type="compositionally biased region" description="Polar residues" evidence="1">
    <location>
        <begin position="69"/>
        <end position="79"/>
    </location>
</feature>
<evidence type="ECO:0000313" key="2">
    <source>
        <dbReference type="EMBL" id="OGJ06977.1"/>
    </source>
</evidence>
<dbReference type="AlphaFoldDB" id="A0A1F6YKW7"/>
<dbReference type="EMBL" id="MFVZ01000020">
    <property type="protein sequence ID" value="OGJ06977.1"/>
    <property type="molecule type" value="Genomic_DNA"/>
</dbReference>
<proteinExistence type="predicted"/>